<sequence length="757" mass="86215">MTDYYNYDAGVHRRLRMDAYLAAIRPKQLNTFSQDFRPQSYDLLLTEELNLGTDQAVKCLPMTKLSFEEEPSDYLCAFLHELTGNNNGGLKGKRAVFIPAAESEPVSTLDSSGIGTLYCVAVDSRNKLLPKYVNNLPDSPGFYPFDQVLETLTTNPGAYGKLTRTLLLRLFHWFRQKDKVPGAMNLLFSTHSEERLKRSITNPAYFTDMQFACLNGTESAQLNEGYSQTIANEALTKMLEIEKCDIIKINSVFGQDQPFKSKVDAYSMNRFWGMGRPEYSKMAVPSEEKDQWPSILSEIRDPSHVDEFPLHKCALEGDTEGILALLKSGLSVEQRDRESWAPIHHAAWFGHLEAMEVLLTKGKCDPNITNDNGSTPLHLAASKGRCYVVELLLNFKDINLNAVDNCNKTALNLCENIDKPDLQAVAQLLRSAMSKPTPTIKVLLMDGTNRMLNLVSGANTTVLQLQQQMMQEIEIPENCADVFTIWICSRNLQLQLKPEHKPIQHLNDWKRKIVQLLTSWDPSREDAQLFWRRHASLSMTKEKMVRHPVAIRLLFYEAYHNYINSYYPCSTQDAVILGGILLQLNHGDYDSRKARNIIVSESALKSLIPGTKKSEKNQNWSKELLTQYKAFSQRMINRNRSVQVLQHQFLKICWNLTVYGSAFFTGKVNLKNARQLTEVFIGINDIGIHIIVVPTKNMLQTFSYDTIEWLHDKENEMLVIQMKELNKGGMQIKTRQAGLVKHLMDKLSQLNTLALTM</sequence>
<feature type="domain" description="FERM" evidence="2">
    <location>
        <begin position="438"/>
        <end position="757"/>
    </location>
</feature>
<dbReference type="Gene3D" id="1.25.40.20">
    <property type="entry name" value="Ankyrin repeat-containing domain"/>
    <property type="match status" value="2"/>
</dbReference>
<dbReference type="Pfam" id="PF00373">
    <property type="entry name" value="FERM_M"/>
    <property type="match status" value="1"/>
</dbReference>
<dbReference type="Gene3D" id="2.30.29.30">
    <property type="entry name" value="Pleckstrin-homology domain (PH domain)/Phosphotyrosine-binding domain (PTB)"/>
    <property type="match status" value="1"/>
</dbReference>
<evidence type="ECO:0000259" key="2">
    <source>
        <dbReference type="PROSITE" id="PS50057"/>
    </source>
</evidence>
<gene>
    <name evidence="3" type="ORF">CAPTEDRAFT_226695</name>
</gene>
<dbReference type="InterPro" id="IPR032022">
    <property type="entry name" value="NUDIX"/>
</dbReference>
<dbReference type="SMART" id="SM00248">
    <property type="entry name" value="ANK"/>
    <property type="match status" value="3"/>
</dbReference>
<dbReference type="PROSITE" id="PS50088">
    <property type="entry name" value="ANK_REPEAT"/>
    <property type="match status" value="1"/>
</dbReference>
<dbReference type="GO" id="GO:0045454">
    <property type="term" value="P:cell redox homeostasis"/>
    <property type="evidence" value="ECO:0007669"/>
    <property type="project" value="TreeGrafter"/>
</dbReference>
<evidence type="ECO:0000313" key="4">
    <source>
        <dbReference type="EnsemblMetazoa" id="CapteP226695"/>
    </source>
</evidence>
<dbReference type="PANTHER" id="PTHR13283:SF11">
    <property type="entry name" value="KREV INTERACTION TRAPPED PROTEIN 1"/>
    <property type="match status" value="1"/>
</dbReference>
<protein>
    <recommendedName>
        <fullName evidence="2">FERM domain-containing protein</fullName>
    </recommendedName>
</protein>
<dbReference type="SUPFAM" id="SSF47031">
    <property type="entry name" value="Second domain of FERM"/>
    <property type="match status" value="1"/>
</dbReference>
<keyword evidence="5" id="KW-1185">Reference proteome</keyword>
<feature type="repeat" description="ANK" evidence="1">
    <location>
        <begin position="372"/>
        <end position="394"/>
    </location>
</feature>
<dbReference type="EMBL" id="KB308479">
    <property type="protein sequence ID" value="ELT97767.1"/>
    <property type="molecule type" value="Genomic_DNA"/>
</dbReference>
<dbReference type="InterPro" id="IPR002110">
    <property type="entry name" value="Ankyrin_rpt"/>
</dbReference>
<dbReference type="SUPFAM" id="SSF48403">
    <property type="entry name" value="Ankyrin repeat"/>
    <property type="match status" value="1"/>
</dbReference>
<reference evidence="4" key="3">
    <citation type="submission" date="2015-06" db="UniProtKB">
        <authorList>
            <consortium name="EnsemblMetazoa"/>
        </authorList>
    </citation>
    <scope>IDENTIFICATION</scope>
</reference>
<dbReference type="OMA" id="WHGKVES"/>
<dbReference type="InterPro" id="IPR011993">
    <property type="entry name" value="PH-like_dom_sf"/>
</dbReference>
<evidence type="ECO:0000313" key="3">
    <source>
        <dbReference type="EMBL" id="ELT97767.1"/>
    </source>
</evidence>
<dbReference type="Pfam" id="PF16705">
    <property type="entry name" value="NUDIX_5"/>
    <property type="match status" value="1"/>
</dbReference>
<dbReference type="PROSITE" id="PS50297">
    <property type="entry name" value="ANK_REP_REGION"/>
    <property type="match status" value="1"/>
</dbReference>
<dbReference type="CDD" id="cd14473">
    <property type="entry name" value="FERM_B-lobe"/>
    <property type="match status" value="1"/>
</dbReference>
<name>R7TW08_CAPTE</name>
<dbReference type="InterPro" id="IPR051594">
    <property type="entry name" value="KRIT1/FRMD8"/>
</dbReference>
<dbReference type="EnsemblMetazoa" id="CapteT226695">
    <property type="protein sequence ID" value="CapteP226695"/>
    <property type="gene ID" value="CapteG226695"/>
</dbReference>
<dbReference type="GO" id="GO:2000114">
    <property type="term" value="P:regulation of establishment of cell polarity"/>
    <property type="evidence" value="ECO:0007669"/>
    <property type="project" value="TreeGrafter"/>
</dbReference>
<dbReference type="InterPro" id="IPR014352">
    <property type="entry name" value="FERM/acyl-CoA-bd_prot_sf"/>
</dbReference>
<dbReference type="InterPro" id="IPR036770">
    <property type="entry name" value="Ankyrin_rpt-contain_sf"/>
</dbReference>
<dbReference type="Gene3D" id="3.30.70.2240">
    <property type="entry name" value="KRIT, N-terminal Nudix domain, NPxY motif-rich region"/>
    <property type="match status" value="1"/>
</dbReference>
<reference evidence="5" key="1">
    <citation type="submission" date="2012-12" db="EMBL/GenBank/DDBJ databases">
        <authorList>
            <person name="Hellsten U."/>
            <person name="Grimwood J."/>
            <person name="Chapman J.A."/>
            <person name="Shapiro H."/>
            <person name="Aerts A."/>
            <person name="Otillar R.P."/>
            <person name="Terry A.Y."/>
            <person name="Boore J.L."/>
            <person name="Simakov O."/>
            <person name="Marletaz F."/>
            <person name="Cho S.-J."/>
            <person name="Edsinger-Gonzales E."/>
            <person name="Havlak P."/>
            <person name="Kuo D.-H."/>
            <person name="Larsson T."/>
            <person name="Lv J."/>
            <person name="Arendt D."/>
            <person name="Savage R."/>
            <person name="Osoegawa K."/>
            <person name="de Jong P."/>
            <person name="Lindberg D.R."/>
            <person name="Seaver E.C."/>
            <person name="Weisblat D.A."/>
            <person name="Putnam N.H."/>
            <person name="Grigoriev I.V."/>
            <person name="Rokhsar D.S."/>
        </authorList>
    </citation>
    <scope>NUCLEOTIDE SEQUENCE</scope>
    <source>
        <strain evidence="5">I ESC-2004</strain>
    </source>
</reference>
<accession>R7TW08</accession>
<dbReference type="InterPro" id="IPR019749">
    <property type="entry name" value="Band_41_domain"/>
</dbReference>
<dbReference type="Gene3D" id="1.20.80.10">
    <property type="match status" value="1"/>
</dbReference>
<organism evidence="3">
    <name type="scientific">Capitella teleta</name>
    <name type="common">Polychaete worm</name>
    <dbReference type="NCBI Taxonomy" id="283909"/>
    <lineage>
        <taxon>Eukaryota</taxon>
        <taxon>Metazoa</taxon>
        <taxon>Spiralia</taxon>
        <taxon>Lophotrochozoa</taxon>
        <taxon>Annelida</taxon>
        <taxon>Polychaeta</taxon>
        <taxon>Sedentaria</taxon>
        <taxon>Scolecida</taxon>
        <taxon>Capitellidae</taxon>
        <taxon>Capitella</taxon>
    </lineage>
</organism>
<dbReference type="InterPro" id="IPR057096">
    <property type="entry name" value="KRIT1_FRMD8_FERM_C"/>
</dbReference>
<dbReference type="HOGENOM" id="CLU_022188_0_0_1"/>
<dbReference type="EMBL" id="AMQN01002126">
    <property type="status" value="NOT_ANNOTATED_CDS"/>
    <property type="molecule type" value="Genomic_DNA"/>
</dbReference>
<dbReference type="InterPro" id="IPR035963">
    <property type="entry name" value="FERM_2"/>
</dbReference>
<dbReference type="GO" id="GO:0005886">
    <property type="term" value="C:plasma membrane"/>
    <property type="evidence" value="ECO:0007669"/>
    <property type="project" value="TreeGrafter"/>
</dbReference>
<dbReference type="InterPro" id="IPR000299">
    <property type="entry name" value="FERM_domain"/>
</dbReference>
<evidence type="ECO:0000256" key="1">
    <source>
        <dbReference type="PROSITE-ProRule" id="PRU00023"/>
    </source>
</evidence>
<proteinExistence type="predicted"/>
<dbReference type="Proteomes" id="UP000014760">
    <property type="component" value="Unassembled WGS sequence"/>
</dbReference>
<dbReference type="InterPro" id="IPR019748">
    <property type="entry name" value="FERM_central"/>
</dbReference>
<dbReference type="OrthoDB" id="194358at2759"/>
<dbReference type="AlphaFoldDB" id="R7TW08"/>
<dbReference type="InterPro" id="IPR043058">
    <property type="entry name" value="NUDIX_sf"/>
</dbReference>
<reference evidence="3 5" key="2">
    <citation type="journal article" date="2013" name="Nature">
        <title>Insights into bilaterian evolution from three spiralian genomes.</title>
        <authorList>
            <person name="Simakov O."/>
            <person name="Marletaz F."/>
            <person name="Cho S.J."/>
            <person name="Edsinger-Gonzales E."/>
            <person name="Havlak P."/>
            <person name="Hellsten U."/>
            <person name="Kuo D.H."/>
            <person name="Larsson T."/>
            <person name="Lv J."/>
            <person name="Arendt D."/>
            <person name="Savage R."/>
            <person name="Osoegawa K."/>
            <person name="de Jong P."/>
            <person name="Grimwood J."/>
            <person name="Chapman J.A."/>
            <person name="Shapiro H."/>
            <person name="Aerts A."/>
            <person name="Otillar R.P."/>
            <person name="Terry A.Y."/>
            <person name="Boore J.L."/>
            <person name="Grigoriev I.V."/>
            <person name="Lindberg D.R."/>
            <person name="Seaver E.C."/>
            <person name="Weisblat D.A."/>
            <person name="Putnam N.H."/>
            <person name="Rokhsar D.S."/>
        </authorList>
    </citation>
    <scope>NUCLEOTIDE SEQUENCE</scope>
    <source>
        <strain evidence="3 5">I ESC-2004</strain>
    </source>
</reference>
<dbReference type="PANTHER" id="PTHR13283">
    <property type="entry name" value="KREV INTERACTION TRAPPED 1-RELATED"/>
    <property type="match status" value="1"/>
</dbReference>
<dbReference type="SMART" id="SM00295">
    <property type="entry name" value="B41"/>
    <property type="match status" value="1"/>
</dbReference>
<dbReference type="Gene3D" id="3.10.20.90">
    <property type="entry name" value="Phosphatidylinositol 3-kinase Catalytic Subunit, Chain A, domain 1"/>
    <property type="match status" value="1"/>
</dbReference>
<dbReference type="STRING" id="283909.R7TW08"/>
<dbReference type="Pfam" id="PF13857">
    <property type="entry name" value="Ank_5"/>
    <property type="match status" value="1"/>
</dbReference>
<evidence type="ECO:0000313" key="5">
    <source>
        <dbReference type="Proteomes" id="UP000014760"/>
    </source>
</evidence>
<dbReference type="PROSITE" id="PS50057">
    <property type="entry name" value="FERM_3"/>
    <property type="match status" value="1"/>
</dbReference>
<dbReference type="Pfam" id="PF24522">
    <property type="entry name" value="KRIT1_FRMD8_FERM_C"/>
    <property type="match status" value="1"/>
</dbReference>
<keyword evidence="1" id="KW-0040">ANK repeat</keyword>